<dbReference type="InterPro" id="IPR051060">
    <property type="entry name" value="Carbamoyltrans_HypF-like"/>
</dbReference>
<dbReference type="GO" id="GO:0051604">
    <property type="term" value="P:protein maturation"/>
    <property type="evidence" value="ECO:0007669"/>
    <property type="project" value="TreeGrafter"/>
</dbReference>
<dbReference type="PANTHER" id="PTHR42959:SF1">
    <property type="entry name" value="CARBAMOYLTRANSFERASE HYPF"/>
    <property type="match status" value="1"/>
</dbReference>
<dbReference type="PANTHER" id="PTHR42959">
    <property type="entry name" value="CARBAMOYLTRANSFERASE"/>
    <property type="match status" value="1"/>
</dbReference>
<name>S5ABS5_9ALTE</name>
<dbReference type="InterPro" id="IPR017945">
    <property type="entry name" value="DHBP_synth_RibB-like_a/b_dom"/>
</dbReference>
<dbReference type="BioCyc" id="AMAC1300253:G12YX-793-MONOMER"/>
<protein>
    <submittedName>
        <fullName evidence="2">(NiFe) hydrogenase maturation protein HypF</fullName>
    </submittedName>
</protein>
<dbReference type="GO" id="GO:0016743">
    <property type="term" value="F:carboxyl- or carbamoyltransferase activity"/>
    <property type="evidence" value="ECO:0007669"/>
    <property type="project" value="TreeGrafter"/>
</dbReference>
<dbReference type="Gene3D" id="3.90.870.40">
    <property type="match status" value="1"/>
</dbReference>
<sequence length="167" mass="18969">MASNIEAIRQFARVNEQDEALLTHPAAPVVLLSRQENPEQYKIAPSVAPDNTKIGVMLPYSPVHHLLLAEVDFPLIMTSGNRSGEPQAITNDAARSQLNNIADVLLLHNRQSTTAWMIRWWWREIRYTNTAPRARVCACQLTVTIRFLCRADAYRFGRPVKEYPVSD</sequence>
<dbReference type="KEGG" id="amh:I633_04940"/>
<dbReference type="InterPro" id="IPR006070">
    <property type="entry name" value="Sua5-like_dom"/>
</dbReference>
<dbReference type="HOGENOM" id="CLU_1591148_0_0_6"/>
<dbReference type="GO" id="GO:0008270">
    <property type="term" value="F:zinc ion binding"/>
    <property type="evidence" value="ECO:0007669"/>
    <property type="project" value="TreeGrafter"/>
</dbReference>
<evidence type="ECO:0000313" key="3">
    <source>
        <dbReference type="Proteomes" id="UP000014909"/>
    </source>
</evidence>
<dbReference type="SUPFAM" id="SSF55821">
    <property type="entry name" value="YrdC/RibB"/>
    <property type="match status" value="1"/>
</dbReference>
<dbReference type="Pfam" id="PF01300">
    <property type="entry name" value="Sua5_yciO_yrdC"/>
    <property type="match status" value="1"/>
</dbReference>
<dbReference type="PATRIC" id="fig|1300253.3.peg.1024"/>
<organism evidence="2 3">
    <name type="scientific">Alteromonas mediterranea 615</name>
    <dbReference type="NCBI Taxonomy" id="1300253"/>
    <lineage>
        <taxon>Bacteria</taxon>
        <taxon>Pseudomonadati</taxon>
        <taxon>Pseudomonadota</taxon>
        <taxon>Gammaproteobacteria</taxon>
        <taxon>Alteromonadales</taxon>
        <taxon>Alteromonadaceae</taxon>
        <taxon>Alteromonas/Salinimonas group</taxon>
        <taxon>Alteromonas</taxon>
    </lineage>
</organism>
<dbReference type="GO" id="GO:0003725">
    <property type="term" value="F:double-stranded RNA binding"/>
    <property type="evidence" value="ECO:0007669"/>
    <property type="project" value="InterPro"/>
</dbReference>
<dbReference type="AlphaFoldDB" id="S5ABS5"/>
<accession>S5ABS5</accession>
<dbReference type="Proteomes" id="UP000014909">
    <property type="component" value="Chromosome"/>
</dbReference>
<evidence type="ECO:0000259" key="1">
    <source>
        <dbReference type="PROSITE" id="PS51163"/>
    </source>
</evidence>
<gene>
    <name evidence="2" type="ORF">I633_04940</name>
</gene>
<proteinExistence type="predicted"/>
<reference evidence="2 3" key="1">
    <citation type="journal article" date="2013" name="Genome Biol. Evol.">
        <title>Genomic Diversity of "Deep Ecotype" Alteromonas macleodii Isolates: Evidence for Pan-Mediterranean Clonal Frames.</title>
        <authorList>
            <person name="Lopez-Perez M."/>
            <person name="Gonzaga A."/>
            <person name="Rodriguez-Valera F."/>
        </authorList>
    </citation>
    <scope>NUCLEOTIDE SEQUENCE [LARGE SCALE GENOMIC DNA]</scope>
    <source>
        <strain evidence="3">'English Channel 615'</strain>
    </source>
</reference>
<feature type="domain" description="YrdC-like" evidence="1">
    <location>
        <begin position="1"/>
        <end position="159"/>
    </location>
</feature>
<evidence type="ECO:0000313" key="2">
    <source>
        <dbReference type="EMBL" id="AGP77215.1"/>
    </source>
</evidence>
<dbReference type="PROSITE" id="PS51163">
    <property type="entry name" value="YRDC"/>
    <property type="match status" value="1"/>
</dbReference>
<dbReference type="EMBL" id="CP004846">
    <property type="protein sequence ID" value="AGP77215.1"/>
    <property type="molecule type" value="Genomic_DNA"/>
</dbReference>